<feature type="compositionally biased region" description="Low complexity" evidence="1">
    <location>
        <begin position="217"/>
        <end position="232"/>
    </location>
</feature>
<feature type="compositionally biased region" description="Low complexity" evidence="1">
    <location>
        <begin position="360"/>
        <end position="400"/>
    </location>
</feature>
<feature type="compositionally biased region" description="Low complexity" evidence="1">
    <location>
        <begin position="331"/>
        <end position="344"/>
    </location>
</feature>
<dbReference type="Proteomes" id="UP000271974">
    <property type="component" value="Unassembled WGS sequence"/>
</dbReference>
<sequence length="465" mass="48991">CKEPCVRCVVTVTSFRWVLVVLSVLGVFCVVAGVVLAALRAAGNSFLFLAIMFIGLGILLVVVVIVGWKCTPRGHEPLHALFGIGHFRHGRSGQQRERRRRRHRNRDGTWYGGVLYPEFQYRRPPPSYAASMQDYQNQQPQPGAGDADRRPGHSGSIFPSSATDNSSLPNSPPPSYRSRASTAHSGIHIAFPAASMSGNAAGTGENNPAGELPGSRPPTYRSRAPSRRPSLPMNELSGEFSDGDVDFGAQTLAGALPAGSGLPGMSDNTLDNRPLQGSTSPVFPSNRGPVSTAPTTSQSTTAPPSSSSSPQSPGSVTIQVYTLPTVRADNQNPSSPPSSQFQGPSLPPNVAFLSGARTLSSTPGNTTTSSSSTAAAAAAGTSPQPSLPSSSEVVVSVDPMPSVPPGRLPSLHQRMESGDRRMLEDALQSLEDHIDNEETGRLEGIVNPAASFDPEESSEHFSTHL</sequence>
<evidence type="ECO:0000313" key="4">
    <source>
        <dbReference type="Proteomes" id="UP000271974"/>
    </source>
</evidence>
<comment type="caution">
    <text evidence="3">The sequence shown here is derived from an EMBL/GenBank/DDBJ whole genome shotgun (WGS) entry which is preliminary data.</text>
</comment>
<accession>A0A3S1C7K6</accession>
<feature type="region of interest" description="Disordered" evidence="1">
    <location>
        <begin position="198"/>
        <end position="245"/>
    </location>
</feature>
<evidence type="ECO:0000256" key="1">
    <source>
        <dbReference type="SAM" id="MobiDB-lite"/>
    </source>
</evidence>
<gene>
    <name evidence="3" type="ORF">EGW08_007154</name>
</gene>
<name>A0A3S1C7K6_ELYCH</name>
<dbReference type="STRING" id="188477.A0A3S1C7K6"/>
<reference evidence="3 4" key="1">
    <citation type="submission" date="2019-01" db="EMBL/GenBank/DDBJ databases">
        <title>A draft genome assembly of the solar-powered sea slug Elysia chlorotica.</title>
        <authorList>
            <person name="Cai H."/>
            <person name="Li Q."/>
            <person name="Fang X."/>
            <person name="Li J."/>
            <person name="Curtis N.E."/>
            <person name="Altenburger A."/>
            <person name="Shibata T."/>
            <person name="Feng M."/>
            <person name="Maeda T."/>
            <person name="Schwartz J.A."/>
            <person name="Shigenobu S."/>
            <person name="Lundholm N."/>
            <person name="Nishiyama T."/>
            <person name="Yang H."/>
            <person name="Hasebe M."/>
            <person name="Li S."/>
            <person name="Pierce S.K."/>
            <person name="Wang J."/>
        </authorList>
    </citation>
    <scope>NUCLEOTIDE SEQUENCE [LARGE SCALE GENOMIC DNA]</scope>
    <source>
        <strain evidence="3">EC2010</strain>
        <tissue evidence="3">Whole organism of an adult</tissue>
    </source>
</reference>
<keyword evidence="2" id="KW-1133">Transmembrane helix</keyword>
<proteinExistence type="predicted"/>
<feature type="region of interest" description="Disordered" evidence="1">
    <location>
        <begin position="258"/>
        <end position="420"/>
    </location>
</feature>
<organism evidence="3 4">
    <name type="scientific">Elysia chlorotica</name>
    <name type="common">Eastern emerald elysia</name>
    <name type="synonym">Sea slug</name>
    <dbReference type="NCBI Taxonomy" id="188477"/>
    <lineage>
        <taxon>Eukaryota</taxon>
        <taxon>Metazoa</taxon>
        <taxon>Spiralia</taxon>
        <taxon>Lophotrochozoa</taxon>
        <taxon>Mollusca</taxon>
        <taxon>Gastropoda</taxon>
        <taxon>Heterobranchia</taxon>
        <taxon>Euthyneura</taxon>
        <taxon>Panpulmonata</taxon>
        <taxon>Sacoglossa</taxon>
        <taxon>Placobranchoidea</taxon>
        <taxon>Plakobranchidae</taxon>
        <taxon>Elysia</taxon>
    </lineage>
</organism>
<evidence type="ECO:0000313" key="3">
    <source>
        <dbReference type="EMBL" id="RUS85102.1"/>
    </source>
</evidence>
<keyword evidence="2" id="KW-0812">Transmembrane</keyword>
<evidence type="ECO:0000256" key="2">
    <source>
        <dbReference type="SAM" id="Phobius"/>
    </source>
</evidence>
<protein>
    <submittedName>
        <fullName evidence="3">Uncharacterized protein</fullName>
    </submittedName>
</protein>
<dbReference type="OrthoDB" id="10070859at2759"/>
<keyword evidence="4" id="KW-1185">Reference proteome</keyword>
<feature type="non-terminal residue" evidence="3">
    <location>
        <position position="1"/>
    </location>
</feature>
<dbReference type="AlphaFoldDB" id="A0A3S1C7K6"/>
<feature type="compositionally biased region" description="Polar residues" evidence="1">
    <location>
        <begin position="266"/>
        <end position="283"/>
    </location>
</feature>
<dbReference type="EMBL" id="RQTK01000182">
    <property type="protein sequence ID" value="RUS85102.1"/>
    <property type="molecule type" value="Genomic_DNA"/>
</dbReference>
<feature type="region of interest" description="Disordered" evidence="1">
    <location>
        <begin position="127"/>
        <end position="182"/>
    </location>
</feature>
<feature type="transmembrane region" description="Helical" evidence="2">
    <location>
        <begin position="46"/>
        <end position="68"/>
    </location>
</feature>
<keyword evidence="2" id="KW-0472">Membrane</keyword>
<feature type="compositionally biased region" description="Low complexity" evidence="1">
    <location>
        <begin position="289"/>
        <end position="317"/>
    </location>
</feature>
<feature type="transmembrane region" description="Helical" evidence="2">
    <location>
        <begin position="17"/>
        <end position="39"/>
    </location>
</feature>